<dbReference type="Pfam" id="PF00134">
    <property type="entry name" value="Cyclin_N"/>
    <property type="match status" value="1"/>
</dbReference>
<organism evidence="4 5">
    <name type="scientific">Pelobates cultripes</name>
    <name type="common">Western spadefoot toad</name>
    <dbReference type="NCBI Taxonomy" id="61616"/>
    <lineage>
        <taxon>Eukaryota</taxon>
        <taxon>Metazoa</taxon>
        <taxon>Chordata</taxon>
        <taxon>Craniata</taxon>
        <taxon>Vertebrata</taxon>
        <taxon>Euteleostomi</taxon>
        <taxon>Amphibia</taxon>
        <taxon>Batrachia</taxon>
        <taxon>Anura</taxon>
        <taxon>Pelobatoidea</taxon>
        <taxon>Pelobatidae</taxon>
        <taxon>Pelobates</taxon>
    </lineage>
</organism>
<evidence type="ECO:0000256" key="2">
    <source>
        <dbReference type="RuleBase" id="RU000383"/>
    </source>
</evidence>
<comment type="similarity">
    <text evidence="2">Belongs to the cyclin family.</text>
</comment>
<dbReference type="CDD" id="cd20526">
    <property type="entry name" value="CYCLIN_CCNI-like"/>
    <property type="match status" value="1"/>
</dbReference>
<keyword evidence="1 2" id="KW-0195">Cyclin</keyword>
<evidence type="ECO:0000313" key="4">
    <source>
        <dbReference type="EMBL" id="CAH2302090.1"/>
    </source>
</evidence>
<dbReference type="InterPro" id="IPR039361">
    <property type="entry name" value="Cyclin"/>
</dbReference>
<dbReference type="InterPro" id="IPR036915">
    <property type="entry name" value="Cyclin-like_sf"/>
</dbReference>
<evidence type="ECO:0000259" key="3">
    <source>
        <dbReference type="SMART" id="SM00385"/>
    </source>
</evidence>
<evidence type="ECO:0000256" key="1">
    <source>
        <dbReference type="ARBA" id="ARBA00023127"/>
    </source>
</evidence>
<dbReference type="InterPro" id="IPR013763">
    <property type="entry name" value="Cyclin-like_dom"/>
</dbReference>
<evidence type="ECO:0000313" key="5">
    <source>
        <dbReference type="Proteomes" id="UP001295444"/>
    </source>
</evidence>
<proteinExistence type="inferred from homology"/>
<name>A0AAD1SK44_PELCU</name>
<feature type="domain" description="Cyclin-like" evidence="3">
    <location>
        <begin position="95"/>
        <end position="181"/>
    </location>
</feature>
<protein>
    <recommendedName>
        <fullName evidence="3">Cyclin-like domain-containing protein</fullName>
    </recommendedName>
</protein>
<dbReference type="FunFam" id="1.10.472.10:FF:000192">
    <property type="entry name" value="Predicted protein"/>
    <property type="match status" value="1"/>
</dbReference>
<dbReference type="Proteomes" id="UP001295444">
    <property type="component" value="Chromosome 06"/>
</dbReference>
<dbReference type="Gene3D" id="1.10.472.10">
    <property type="entry name" value="Cyclin-like"/>
    <property type="match status" value="2"/>
</dbReference>
<dbReference type="AlphaFoldDB" id="A0AAD1SK44"/>
<gene>
    <name evidence="4" type="ORF">PECUL_23A031651</name>
</gene>
<keyword evidence="5" id="KW-1185">Reference proteome</keyword>
<sequence length="390" mass="43619">MRGPTLCTVTAPLCAARTPPVAPNNGGSWGALDGGADLSACCLGEISVPTIENWTGQELENGLQSETTKLKVPSFQGSTIKGTDISPSQYEQAVLWIEELRSLFHFYPETFFLAVSILNRILASVKAQAKYLRCISVTCLYLAAKANEEREVIPLVKDLVEQSECMCSSAEILRMERLILDKLQWDLYMATPVDFLNIFHAMVMSLWPSFFHGHPQMNPSRHVALLTRQVQHCMACHQLLQFKGSTLALVIISLELELMTADWFPITSELLKKSKKKIENADFINCKEMIDRHLERLMPSNSVYVFISTSKAVRSKKRANISSPEGCNAQAVTVVRQKMSKPFQDPLTSASESAHQDIMETEFYDGFKYLYSEEGTEEAAINASSYSTLH</sequence>
<dbReference type="FunFam" id="1.10.472.10:FF:000006">
    <property type="entry name" value="Cyclin I"/>
    <property type="match status" value="1"/>
</dbReference>
<dbReference type="PANTHER" id="PTHR10177">
    <property type="entry name" value="CYCLINS"/>
    <property type="match status" value="1"/>
</dbReference>
<dbReference type="EMBL" id="OW240917">
    <property type="protein sequence ID" value="CAH2302090.1"/>
    <property type="molecule type" value="Genomic_DNA"/>
</dbReference>
<dbReference type="SMART" id="SM00385">
    <property type="entry name" value="CYCLIN"/>
    <property type="match status" value="1"/>
</dbReference>
<dbReference type="InterPro" id="IPR006671">
    <property type="entry name" value="Cyclin_N"/>
</dbReference>
<dbReference type="SUPFAM" id="SSF47954">
    <property type="entry name" value="Cyclin-like"/>
    <property type="match status" value="1"/>
</dbReference>
<accession>A0AAD1SK44</accession>
<reference evidence="4" key="1">
    <citation type="submission" date="2022-03" db="EMBL/GenBank/DDBJ databases">
        <authorList>
            <person name="Alioto T."/>
            <person name="Alioto T."/>
            <person name="Gomez Garrido J."/>
        </authorList>
    </citation>
    <scope>NUCLEOTIDE SEQUENCE</scope>
</reference>